<dbReference type="SUPFAM" id="SSF46785">
    <property type="entry name" value="Winged helix' DNA-binding domain"/>
    <property type="match status" value="1"/>
</dbReference>
<protein>
    <submittedName>
        <fullName evidence="3">PadR family transcriptional regulator</fullName>
    </submittedName>
</protein>
<reference evidence="3" key="1">
    <citation type="submission" date="2021-11" db="EMBL/GenBank/DDBJ databases">
        <title>BS-T2-15 a new species belonging to the Comamonadaceae family isolated from the soil of a French oak forest.</title>
        <authorList>
            <person name="Mieszkin S."/>
            <person name="Alain K."/>
        </authorList>
    </citation>
    <scope>NUCLEOTIDE SEQUENCE</scope>
    <source>
        <strain evidence="3">BS-T2-15</strain>
    </source>
</reference>
<name>A0A9X1YF81_9BURK</name>
<evidence type="ECO:0000313" key="3">
    <source>
        <dbReference type="EMBL" id="MCK9684552.1"/>
    </source>
</evidence>
<dbReference type="InterPro" id="IPR036388">
    <property type="entry name" value="WH-like_DNA-bd_sf"/>
</dbReference>
<comment type="caution">
    <text evidence="3">The sequence shown here is derived from an EMBL/GenBank/DDBJ whole genome shotgun (WGS) entry which is preliminary data.</text>
</comment>
<dbReference type="Gene3D" id="1.10.10.10">
    <property type="entry name" value="Winged helix-like DNA-binding domain superfamily/Winged helix DNA-binding domain"/>
    <property type="match status" value="1"/>
</dbReference>
<keyword evidence="4" id="KW-1185">Reference proteome</keyword>
<feature type="domain" description="Transcription regulator PadR N-terminal" evidence="2">
    <location>
        <begin position="67"/>
        <end position="132"/>
    </location>
</feature>
<dbReference type="PANTHER" id="PTHR43252:SF7">
    <property type="entry name" value="TRANSCRIPTIONAL REGULATOR YQJI"/>
    <property type="match status" value="1"/>
</dbReference>
<dbReference type="RefSeq" id="WP_275680578.1">
    <property type="nucleotide sequence ID" value="NZ_JAJLJH010000001.1"/>
</dbReference>
<sequence>MNPFHAFFSGHGGHPHHRGRHGDRHCMRRGGHDGFGRHHGDRSDHGRDFDGFERGRKFGSGELQLLILALLAERARHGYELIKEIEQRSGGWYVPSPGMVYPALSYLEDAGYASVEAAGAKKLYTISVAGLAWLDEQRASVEALWTQLARFAERMGHVREEARFARDVGEGRSELHAAMHELRDALRAQHGASPEAVARVVAIVRRAAAQVRGEA</sequence>
<organism evidence="3 4">
    <name type="scientific">Scleromatobacter humisilvae</name>
    <dbReference type="NCBI Taxonomy" id="2897159"/>
    <lineage>
        <taxon>Bacteria</taxon>
        <taxon>Pseudomonadati</taxon>
        <taxon>Pseudomonadota</taxon>
        <taxon>Betaproteobacteria</taxon>
        <taxon>Burkholderiales</taxon>
        <taxon>Sphaerotilaceae</taxon>
        <taxon>Scleromatobacter</taxon>
    </lineage>
</organism>
<dbReference type="InterPro" id="IPR036390">
    <property type="entry name" value="WH_DNA-bd_sf"/>
</dbReference>
<evidence type="ECO:0000256" key="1">
    <source>
        <dbReference type="SAM" id="MobiDB-lite"/>
    </source>
</evidence>
<evidence type="ECO:0000313" key="4">
    <source>
        <dbReference type="Proteomes" id="UP001139353"/>
    </source>
</evidence>
<dbReference type="Proteomes" id="UP001139353">
    <property type="component" value="Unassembled WGS sequence"/>
</dbReference>
<feature type="region of interest" description="Disordered" evidence="1">
    <location>
        <begin position="8"/>
        <end position="48"/>
    </location>
</feature>
<accession>A0A9X1YF81</accession>
<evidence type="ECO:0000259" key="2">
    <source>
        <dbReference type="Pfam" id="PF03551"/>
    </source>
</evidence>
<gene>
    <name evidence="3" type="ORF">LPC04_02395</name>
</gene>
<proteinExistence type="predicted"/>
<dbReference type="EMBL" id="JAJLJH010000001">
    <property type="protein sequence ID" value="MCK9684552.1"/>
    <property type="molecule type" value="Genomic_DNA"/>
</dbReference>
<dbReference type="AlphaFoldDB" id="A0A9X1YF81"/>
<dbReference type="Pfam" id="PF03551">
    <property type="entry name" value="PadR"/>
    <property type="match status" value="1"/>
</dbReference>
<feature type="compositionally biased region" description="Basic and acidic residues" evidence="1">
    <location>
        <begin position="30"/>
        <end position="48"/>
    </location>
</feature>
<dbReference type="PANTHER" id="PTHR43252">
    <property type="entry name" value="TRANSCRIPTIONAL REGULATOR YQJI"/>
    <property type="match status" value="1"/>
</dbReference>
<dbReference type="InterPro" id="IPR005149">
    <property type="entry name" value="Tscrpt_reg_PadR_N"/>
</dbReference>
<feature type="compositionally biased region" description="Basic residues" evidence="1">
    <location>
        <begin position="13"/>
        <end position="29"/>
    </location>
</feature>